<protein>
    <submittedName>
        <fullName evidence="4">GNAT family N-acetyltransferase</fullName>
    </submittedName>
</protein>
<dbReference type="AlphaFoldDB" id="A0A7X1PLD8"/>
<feature type="domain" description="N-acetyltransferase" evidence="3">
    <location>
        <begin position="5"/>
        <end position="172"/>
    </location>
</feature>
<dbReference type="Proteomes" id="UP000486534">
    <property type="component" value="Unassembled WGS sequence"/>
</dbReference>
<dbReference type="CDD" id="cd04301">
    <property type="entry name" value="NAT_SF"/>
    <property type="match status" value="1"/>
</dbReference>
<dbReference type="SUPFAM" id="SSF55729">
    <property type="entry name" value="Acyl-CoA N-acyltransferases (Nat)"/>
    <property type="match status" value="1"/>
</dbReference>
<evidence type="ECO:0000313" key="4">
    <source>
        <dbReference type="EMBL" id="MQA53365.1"/>
    </source>
</evidence>
<accession>A0A7X1PLD8</accession>
<dbReference type="GO" id="GO:0016747">
    <property type="term" value="F:acyltransferase activity, transferring groups other than amino-acyl groups"/>
    <property type="evidence" value="ECO:0007669"/>
    <property type="project" value="InterPro"/>
</dbReference>
<evidence type="ECO:0000256" key="1">
    <source>
        <dbReference type="ARBA" id="ARBA00022679"/>
    </source>
</evidence>
<dbReference type="RefSeq" id="WP_152897129.1">
    <property type="nucleotide sequence ID" value="NZ_WHUV01000001.1"/>
</dbReference>
<sequence length="174" mass="19347">MPTTLTFRHARHEDALCLGGLAIQVFFDTYALDGMRADLAEEALNVYAPEQFRQRLADPRRILLLAEREGHLQGFAELAASGTRPPLEQLADGMELVRLYVQRHAQRQGIGQALLRQAENLARGRGASCLWLCAWEGNQPALAFYLAQGYDAVGVTSYEFGGNSYGNQVFCKAW</sequence>
<dbReference type="Pfam" id="PF00583">
    <property type="entry name" value="Acetyltransf_1"/>
    <property type="match status" value="1"/>
</dbReference>
<keyword evidence="2" id="KW-0012">Acyltransferase</keyword>
<name>A0A7X1PLD8_9PSED</name>
<dbReference type="Gene3D" id="3.40.630.30">
    <property type="match status" value="1"/>
</dbReference>
<dbReference type="EMBL" id="WHUV01000001">
    <property type="protein sequence ID" value="MQA53365.1"/>
    <property type="molecule type" value="Genomic_DNA"/>
</dbReference>
<evidence type="ECO:0000313" key="5">
    <source>
        <dbReference type="Proteomes" id="UP000486534"/>
    </source>
</evidence>
<reference evidence="4 5" key="1">
    <citation type="submission" date="2019-10" db="EMBL/GenBank/DDBJ databases">
        <title>Pseudomonas dajingensis sp. nov., isolated from the profound head ulcers of farmed Murray cod (Maccullochella peelii peelii).</title>
        <authorList>
            <person name="Liu Y."/>
        </authorList>
    </citation>
    <scope>NUCLEOTIDE SEQUENCE [LARGE SCALE GENOMIC DNA]</scope>
    <source>
        <strain evidence="4 5">MC042</strain>
    </source>
</reference>
<gene>
    <name evidence="4" type="ORF">GDH07_08505</name>
</gene>
<evidence type="ECO:0000256" key="2">
    <source>
        <dbReference type="ARBA" id="ARBA00023315"/>
    </source>
</evidence>
<dbReference type="InterPro" id="IPR016181">
    <property type="entry name" value="Acyl_CoA_acyltransferase"/>
</dbReference>
<proteinExistence type="predicted"/>
<dbReference type="PROSITE" id="PS51186">
    <property type="entry name" value="GNAT"/>
    <property type="match status" value="1"/>
</dbReference>
<comment type="caution">
    <text evidence="4">The sequence shown here is derived from an EMBL/GenBank/DDBJ whole genome shotgun (WGS) entry which is preliminary data.</text>
</comment>
<organism evidence="4 5">
    <name type="scientific">Pseudomonas piscis</name>
    <dbReference type="NCBI Taxonomy" id="2614538"/>
    <lineage>
        <taxon>Bacteria</taxon>
        <taxon>Pseudomonadati</taxon>
        <taxon>Pseudomonadota</taxon>
        <taxon>Gammaproteobacteria</taxon>
        <taxon>Pseudomonadales</taxon>
        <taxon>Pseudomonadaceae</taxon>
        <taxon>Pseudomonas</taxon>
    </lineage>
</organism>
<dbReference type="InterPro" id="IPR050832">
    <property type="entry name" value="Bact_Acetyltransf"/>
</dbReference>
<dbReference type="InterPro" id="IPR000182">
    <property type="entry name" value="GNAT_dom"/>
</dbReference>
<keyword evidence="1 4" id="KW-0808">Transferase</keyword>
<dbReference type="PANTHER" id="PTHR43877">
    <property type="entry name" value="AMINOALKYLPHOSPHONATE N-ACETYLTRANSFERASE-RELATED-RELATED"/>
    <property type="match status" value="1"/>
</dbReference>
<evidence type="ECO:0000259" key="3">
    <source>
        <dbReference type="PROSITE" id="PS51186"/>
    </source>
</evidence>